<feature type="region of interest" description="Disordered" evidence="1">
    <location>
        <begin position="119"/>
        <end position="171"/>
    </location>
</feature>
<dbReference type="AlphaFoldDB" id="A0A5C3FHD4"/>
<gene>
    <name evidence="4" type="ORF">PSANT_00625</name>
</gene>
<reference evidence="4" key="1">
    <citation type="submission" date="2018-03" db="EMBL/GenBank/DDBJ databases">
        <authorList>
            <person name="Guldener U."/>
        </authorList>
    </citation>
    <scope>NUCLEOTIDE SEQUENCE [LARGE SCALE GENOMIC DNA]</scope>
    <source>
        <strain evidence="4">ATCC34888</strain>
    </source>
</reference>
<protein>
    <recommendedName>
        <fullName evidence="3">Polysaccharide lyase 14 domain-containing protein</fullName>
    </recommendedName>
</protein>
<evidence type="ECO:0000259" key="3">
    <source>
        <dbReference type="Pfam" id="PF21294"/>
    </source>
</evidence>
<evidence type="ECO:0000313" key="5">
    <source>
        <dbReference type="Proteomes" id="UP000325008"/>
    </source>
</evidence>
<evidence type="ECO:0000313" key="4">
    <source>
        <dbReference type="EMBL" id="SPO42941.1"/>
    </source>
</evidence>
<organism evidence="4 5">
    <name type="scientific">Pseudozyma antarctica</name>
    <name type="common">Yeast</name>
    <name type="synonym">Candida antarctica</name>
    <dbReference type="NCBI Taxonomy" id="84753"/>
    <lineage>
        <taxon>Eukaryota</taxon>
        <taxon>Fungi</taxon>
        <taxon>Dikarya</taxon>
        <taxon>Basidiomycota</taxon>
        <taxon>Ustilaginomycotina</taxon>
        <taxon>Ustilaginomycetes</taxon>
        <taxon>Ustilaginales</taxon>
        <taxon>Ustilaginaceae</taxon>
        <taxon>Moesziomyces</taxon>
    </lineage>
</organism>
<dbReference type="RefSeq" id="XP_014659695.1">
    <property type="nucleotide sequence ID" value="XM_014804209.1"/>
</dbReference>
<dbReference type="Pfam" id="PF21294">
    <property type="entry name" value="Polysacc_lyase_14"/>
    <property type="match status" value="1"/>
</dbReference>
<dbReference type="OrthoDB" id="10069995at2759"/>
<keyword evidence="2" id="KW-0472">Membrane</keyword>
<name>A0A5C3FHD4_PSEA2</name>
<keyword evidence="2" id="KW-1133">Transmembrane helix</keyword>
<comment type="caution">
    <text evidence="4">The sequence shown here is derived from an EMBL/GenBank/DDBJ whole genome shotgun (WGS) entry which is preliminary data.</text>
</comment>
<proteinExistence type="predicted"/>
<dbReference type="EMBL" id="OOIQ01000001">
    <property type="protein sequence ID" value="SPO42941.1"/>
    <property type="molecule type" value="Genomic_DNA"/>
</dbReference>
<feature type="domain" description="Polysaccharide lyase 14" evidence="3">
    <location>
        <begin position="173"/>
        <end position="354"/>
    </location>
</feature>
<feature type="compositionally biased region" description="Low complexity" evidence="1">
    <location>
        <begin position="131"/>
        <end position="171"/>
    </location>
</feature>
<evidence type="ECO:0000256" key="1">
    <source>
        <dbReference type="SAM" id="MobiDB-lite"/>
    </source>
</evidence>
<dbReference type="Gene3D" id="2.60.120.200">
    <property type="match status" value="1"/>
</dbReference>
<dbReference type="Proteomes" id="UP000325008">
    <property type="component" value="Unassembled WGS sequence"/>
</dbReference>
<dbReference type="InterPro" id="IPR048958">
    <property type="entry name" value="Polysacc_lyase_14"/>
</dbReference>
<evidence type="ECO:0000256" key="2">
    <source>
        <dbReference type="SAM" id="Phobius"/>
    </source>
</evidence>
<keyword evidence="5" id="KW-1185">Reference proteome</keyword>
<dbReference type="PANTHER" id="PTHR40124">
    <property type="match status" value="1"/>
</dbReference>
<accession>A0A5C3FHD4</accession>
<sequence length="354" mass="38904">MSEKSSLQECQPMLAPPQPRRRQRWLLVTAVVAAVVVFSAIFFPVYFTRSHQRSGDEGVSATNDRSITTPGAVWQQKTQFRDLDDFRISYYSSGQNNSKVLSSLPASAYKQQQVRIEMKRPNKALRRQDLTSSSSSSSSTTTTTRTATRTSTTSTRSTPSSTSTTSTATPRATSGSVLSIFYPRNSYTPSELPVGGTQFYAQTPFDLSRATSVTLNYSVFFPASYDFVQGGKLPGLYGGDEGCGGGNTAQSCWSTRMAWRTNGTGELYAYLPQDKQNITALLEVPPYSYVNPDYGMGALEYARGGWTNISQTITLSTNNTHPNGIFDIAVNGNRAIYFDQVYFPARIKGILFST</sequence>
<dbReference type="PANTHER" id="PTHR40124:SF1">
    <property type="entry name" value="DISAGGREGATASE RELATED REPEAT PROTEIN"/>
    <property type="match status" value="1"/>
</dbReference>
<keyword evidence="2" id="KW-0812">Transmembrane</keyword>
<feature type="transmembrane region" description="Helical" evidence="2">
    <location>
        <begin position="25"/>
        <end position="47"/>
    </location>
</feature>